<evidence type="ECO:0000313" key="2">
    <source>
        <dbReference type="Proteomes" id="UP001335648"/>
    </source>
</evidence>
<evidence type="ECO:0000313" key="1">
    <source>
        <dbReference type="EMBL" id="KAK5887224.1"/>
    </source>
</evidence>
<sequence>MMSATSAMLSQHLVHRHLSFLTGTLGCVSDQTLQNLPDSCSPPCSPSSLLSPCSQQPILFIVCSAANGLSFWL</sequence>
<accession>A0AAN8GPP1</accession>
<protein>
    <submittedName>
        <fullName evidence="1">Uncharacterized protein</fullName>
    </submittedName>
</protein>
<reference evidence="1 2" key="1">
    <citation type="journal article" date="2023" name="Mol. Biol. Evol.">
        <title>Genomics of Secondarily Temperate Adaptation in the Only Non-Antarctic Icefish.</title>
        <authorList>
            <person name="Rivera-Colon A.G."/>
            <person name="Rayamajhi N."/>
            <person name="Minhas B.F."/>
            <person name="Madrigal G."/>
            <person name="Bilyk K.T."/>
            <person name="Yoon V."/>
            <person name="Hune M."/>
            <person name="Gregory S."/>
            <person name="Cheng C.H.C."/>
            <person name="Catchen J.M."/>
        </authorList>
    </citation>
    <scope>NUCLEOTIDE SEQUENCE [LARGE SCALE GENOMIC DNA]</scope>
    <source>
        <strain evidence="1">JC2023a</strain>
    </source>
</reference>
<organism evidence="1 2">
    <name type="scientific">Champsocephalus esox</name>
    <name type="common">pike icefish</name>
    <dbReference type="NCBI Taxonomy" id="159716"/>
    <lineage>
        <taxon>Eukaryota</taxon>
        <taxon>Metazoa</taxon>
        <taxon>Chordata</taxon>
        <taxon>Craniata</taxon>
        <taxon>Vertebrata</taxon>
        <taxon>Euteleostomi</taxon>
        <taxon>Actinopterygii</taxon>
        <taxon>Neopterygii</taxon>
        <taxon>Teleostei</taxon>
        <taxon>Neoteleostei</taxon>
        <taxon>Acanthomorphata</taxon>
        <taxon>Eupercaria</taxon>
        <taxon>Perciformes</taxon>
        <taxon>Notothenioidei</taxon>
        <taxon>Channichthyidae</taxon>
        <taxon>Champsocephalus</taxon>
    </lineage>
</organism>
<dbReference type="AlphaFoldDB" id="A0AAN8GPP1"/>
<keyword evidence="2" id="KW-1185">Reference proteome</keyword>
<gene>
    <name evidence="1" type="ORF">CesoFtcFv8_015847</name>
</gene>
<dbReference type="EMBL" id="JAULUE010002058">
    <property type="protein sequence ID" value="KAK5887224.1"/>
    <property type="molecule type" value="Genomic_DNA"/>
</dbReference>
<proteinExistence type="predicted"/>
<dbReference type="Proteomes" id="UP001335648">
    <property type="component" value="Unassembled WGS sequence"/>
</dbReference>
<comment type="caution">
    <text evidence="1">The sequence shown here is derived from an EMBL/GenBank/DDBJ whole genome shotgun (WGS) entry which is preliminary data.</text>
</comment>
<name>A0AAN8GPP1_9TELE</name>